<feature type="transmembrane region" description="Helical" evidence="1">
    <location>
        <begin position="48"/>
        <end position="71"/>
    </location>
</feature>
<feature type="transmembrane region" description="Helical" evidence="1">
    <location>
        <begin position="126"/>
        <end position="143"/>
    </location>
</feature>
<feature type="transmembrane region" description="Helical" evidence="1">
    <location>
        <begin position="149"/>
        <end position="167"/>
    </location>
</feature>
<dbReference type="Proteomes" id="UP001060414">
    <property type="component" value="Chromosome"/>
</dbReference>
<organism evidence="2 3">
    <name type="scientific">Geoalkalibacter halelectricus</name>
    <dbReference type="NCBI Taxonomy" id="2847045"/>
    <lineage>
        <taxon>Bacteria</taxon>
        <taxon>Pseudomonadati</taxon>
        <taxon>Thermodesulfobacteriota</taxon>
        <taxon>Desulfuromonadia</taxon>
        <taxon>Desulfuromonadales</taxon>
        <taxon>Geoalkalibacteraceae</taxon>
        <taxon>Geoalkalibacter</taxon>
    </lineage>
</organism>
<reference evidence="2" key="1">
    <citation type="journal article" date="2022" name="Environ. Microbiol.">
        <title>Geoalkalibacter halelectricus SAP #1 sp. nov. possessing extracellular electron transfer and mineral#reducing capabilities from a haloalkaline environment.</title>
        <authorList>
            <person name="Yadav S."/>
            <person name="Singh R."/>
            <person name="Sundharam S.S."/>
            <person name="Chaudhary S."/>
            <person name="Krishnamurthi S."/>
            <person name="Patil S.A."/>
        </authorList>
    </citation>
    <scope>NUCLEOTIDE SEQUENCE</scope>
    <source>
        <strain evidence="2">SAP-1</strain>
    </source>
</reference>
<dbReference type="EMBL" id="CP092109">
    <property type="protein sequence ID" value="UWZ79835.1"/>
    <property type="molecule type" value="Genomic_DNA"/>
</dbReference>
<gene>
    <name evidence="2" type="ORF">L9S41_00200</name>
</gene>
<proteinExistence type="predicted"/>
<feature type="transmembrane region" description="Helical" evidence="1">
    <location>
        <begin position="91"/>
        <end position="114"/>
    </location>
</feature>
<dbReference type="RefSeq" id="WP_260748186.1">
    <property type="nucleotide sequence ID" value="NZ_CP092109.1"/>
</dbReference>
<keyword evidence="1" id="KW-0812">Transmembrane</keyword>
<keyword evidence="1" id="KW-1133">Transmembrane helix</keyword>
<evidence type="ECO:0000313" key="2">
    <source>
        <dbReference type="EMBL" id="UWZ79835.1"/>
    </source>
</evidence>
<accession>A0ABY5ZPM0</accession>
<evidence type="ECO:0000313" key="3">
    <source>
        <dbReference type="Proteomes" id="UP001060414"/>
    </source>
</evidence>
<sequence length="178" mass="19255">MPHGDRRQGDFEEFARFVEAAPLRPRAQTDAAILRQARRGQNPSPPAVLGKFLAVQLSAGIATLAVCPQFGVGAAAHQGLLHGLHAQAHPALYYLTCGLIFVLFGALLSGLAANRRELKALGRGRHAYFLGYSICAYLTLMLLGSESFLLLSMFWIVGGAMGHWLGFSLGRRLKGLRV</sequence>
<keyword evidence="3" id="KW-1185">Reference proteome</keyword>
<protein>
    <submittedName>
        <fullName evidence="2">Uncharacterized protein</fullName>
    </submittedName>
</protein>
<name>A0ABY5ZPM0_9BACT</name>
<evidence type="ECO:0000256" key="1">
    <source>
        <dbReference type="SAM" id="Phobius"/>
    </source>
</evidence>
<keyword evidence="1" id="KW-0472">Membrane</keyword>